<dbReference type="Proteomes" id="UP001500013">
    <property type="component" value="Unassembled WGS sequence"/>
</dbReference>
<organism evidence="3 4">
    <name type="scientific">Terrabacter lapilli</name>
    <dbReference type="NCBI Taxonomy" id="436231"/>
    <lineage>
        <taxon>Bacteria</taxon>
        <taxon>Bacillati</taxon>
        <taxon>Actinomycetota</taxon>
        <taxon>Actinomycetes</taxon>
        <taxon>Micrococcales</taxon>
        <taxon>Intrasporangiaceae</taxon>
        <taxon>Terrabacter</taxon>
    </lineage>
</organism>
<sequence>MRATRLLVSLAAAALLAPLGATAAVAAPGNDSPGGATVISTLPSTITQSTTDATTDALDAGLNASCGAPATNGSVWFTYTDTTGSGLVADVSASDYSAGVMIVAGDPTAGGQVLSCGPGVSAVRGDPGTTYYVMAFSDTPGVTGGTLRASFDVAPPAPEISATVDRRATAYKDGSLRLTGTYSCSNADGYSSDIEGQVVQTVGRTKITGQFLAFPLECDGAVHTWSAVATSENGLFAGGKAANVTLAIACGVLECAFTPVEQRIQVSRNGK</sequence>
<feature type="domain" description="DUF6299" evidence="2">
    <location>
        <begin position="161"/>
        <end position="243"/>
    </location>
</feature>
<feature type="chain" id="PRO_5045154562" description="DUF6299 domain-containing protein" evidence="1">
    <location>
        <begin position="24"/>
        <end position="271"/>
    </location>
</feature>
<keyword evidence="1" id="KW-0732">Signal</keyword>
<dbReference type="RefSeq" id="WP_344064986.1">
    <property type="nucleotide sequence ID" value="NZ_BAAAPU010000009.1"/>
</dbReference>
<protein>
    <recommendedName>
        <fullName evidence="2">DUF6299 domain-containing protein</fullName>
    </recommendedName>
</protein>
<reference evidence="3 4" key="1">
    <citation type="journal article" date="2019" name="Int. J. Syst. Evol. Microbiol.">
        <title>The Global Catalogue of Microorganisms (GCM) 10K type strain sequencing project: providing services to taxonomists for standard genome sequencing and annotation.</title>
        <authorList>
            <consortium name="The Broad Institute Genomics Platform"/>
            <consortium name="The Broad Institute Genome Sequencing Center for Infectious Disease"/>
            <person name="Wu L."/>
            <person name="Ma J."/>
        </authorList>
    </citation>
    <scope>NUCLEOTIDE SEQUENCE [LARGE SCALE GENOMIC DNA]</scope>
    <source>
        <strain evidence="3 4">JCM 15628</strain>
    </source>
</reference>
<name>A0ABN2SLJ5_9MICO</name>
<evidence type="ECO:0000256" key="1">
    <source>
        <dbReference type="SAM" id="SignalP"/>
    </source>
</evidence>
<proteinExistence type="predicted"/>
<evidence type="ECO:0000259" key="2">
    <source>
        <dbReference type="Pfam" id="PF19816"/>
    </source>
</evidence>
<keyword evidence="4" id="KW-1185">Reference proteome</keyword>
<evidence type="ECO:0000313" key="3">
    <source>
        <dbReference type="EMBL" id="GAA1988695.1"/>
    </source>
</evidence>
<gene>
    <name evidence="3" type="ORF">GCM10009817_32890</name>
</gene>
<accession>A0ABN2SLJ5</accession>
<dbReference type="EMBL" id="BAAAPU010000009">
    <property type="protein sequence ID" value="GAA1988695.1"/>
    <property type="molecule type" value="Genomic_DNA"/>
</dbReference>
<comment type="caution">
    <text evidence="3">The sequence shown here is derived from an EMBL/GenBank/DDBJ whole genome shotgun (WGS) entry which is preliminary data.</text>
</comment>
<dbReference type="InterPro" id="IPR046266">
    <property type="entry name" value="DUF6299"/>
</dbReference>
<feature type="signal peptide" evidence="1">
    <location>
        <begin position="1"/>
        <end position="23"/>
    </location>
</feature>
<dbReference type="Pfam" id="PF19816">
    <property type="entry name" value="DUF6299"/>
    <property type="match status" value="1"/>
</dbReference>
<evidence type="ECO:0000313" key="4">
    <source>
        <dbReference type="Proteomes" id="UP001500013"/>
    </source>
</evidence>